<protein>
    <submittedName>
        <fullName evidence="2">Speckle-type poz protein</fullName>
    </submittedName>
</protein>
<evidence type="ECO:0000313" key="2">
    <source>
        <dbReference type="EMBL" id="KAJ5078991.1"/>
    </source>
</evidence>
<sequence length="237" mass="28532">MFKLFIRKTFTDTEIECNDGSKFFVHKIILLTRFDNEESIYQKFVEICKEKPKEDVQFAINFLYTGFPHFIQIRKTIMEEKLDTSYEMEKFQKDQKSLWKKKKTQVKALFKEIGLKSKWVHSKQGRKGLLKDLHSLYHQESTKDFAILFEKGKQIKIHKIILVLRSDLYKGMFQSVKKQSNQVYDYSGKSYESLNQMIYYFYHDEFDESKLNPHIIEELENVKEYYKLNPSSNLHLN</sequence>
<proteinExistence type="predicted"/>
<comment type="caution">
    <text evidence="2">The sequence shown here is derived from an EMBL/GenBank/DDBJ whole genome shotgun (WGS) entry which is preliminary data.</text>
</comment>
<dbReference type="SUPFAM" id="SSF54695">
    <property type="entry name" value="POZ domain"/>
    <property type="match status" value="1"/>
</dbReference>
<dbReference type="Proteomes" id="UP001149090">
    <property type="component" value="Unassembled WGS sequence"/>
</dbReference>
<dbReference type="CDD" id="cd18186">
    <property type="entry name" value="BTB_POZ_ZBTB_KLHL-like"/>
    <property type="match status" value="1"/>
</dbReference>
<dbReference type="PROSITE" id="PS50097">
    <property type="entry name" value="BTB"/>
    <property type="match status" value="1"/>
</dbReference>
<dbReference type="InterPro" id="IPR000210">
    <property type="entry name" value="BTB/POZ_dom"/>
</dbReference>
<organism evidence="2 3">
    <name type="scientific">Anaeramoeba ignava</name>
    <name type="common">Anaerobic marine amoeba</name>
    <dbReference type="NCBI Taxonomy" id="1746090"/>
    <lineage>
        <taxon>Eukaryota</taxon>
        <taxon>Metamonada</taxon>
        <taxon>Anaeramoebidae</taxon>
        <taxon>Anaeramoeba</taxon>
    </lineage>
</organism>
<dbReference type="OrthoDB" id="684045at2759"/>
<accession>A0A9Q0LUN7</accession>
<dbReference type="Gene3D" id="3.30.710.10">
    <property type="entry name" value="Potassium Channel Kv1.1, Chain A"/>
    <property type="match status" value="1"/>
</dbReference>
<evidence type="ECO:0000259" key="1">
    <source>
        <dbReference type="PROSITE" id="PS50097"/>
    </source>
</evidence>
<dbReference type="AlphaFoldDB" id="A0A9Q0LUN7"/>
<reference evidence="2" key="1">
    <citation type="submission" date="2022-10" db="EMBL/GenBank/DDBJ databases">
        <title>Novel sulphate-reducing endosymbionts in the free-living metamonad Anaeramoeba.</title>
        <authorList>
            <person name="Jerlstrom-Hultqvist J."/>
            <person name="Cepicka I."/>
            <person name="Gallot-Lavallee L."/>
            <person name="Salas-Leiva D."/>
            <person name="Curtis B.A."/>
            <person name="Zahonova K."/>
            <person name="Pipaliya S."/>
            <person name="Dacks J."/>
            <person name="Roger A.J."/>
        </authorList>
    </citation>
    <scope>NUCLEOTIDE SEQUENCE</scope>
    <source>
        <strain evidence="2">BMAN</strain>
    </source>
</reference>
<dbReference type="Pfam" id="PF00651">
    <property type="entry name" value="BTB"/>
    <property type="match status" value="1"/>
</dbReference>
<dbReference type="PANTHER" id="PTHR24413">
    <property type="entry name" value="SPECKLE-TYPE POZ PROTEIN"/>
    <property type="match status" value="1"/>
</dbReference>
<gene>
    <name evidence="2" type="ORF">M0811_04714</name>
</gene>
<keyword evidence="3" id="KW-1185">Reference proteome</keyword>
<name>A0A9Q0LUN7_ANAIG</name>
<dbReference type="EMBL" id="JAPDFW010000044">
    <property type="protein sequence ID" value="KAJ5078991.1"/>
    <property type="molecule type" value="Genomic_DNA"/>
</dbReference>
<dbReference type="InterPro" id="IPR011333">
    <property type="entry name" value="SKP1/BTB/POZ_sf"/>
</dbReference>
<evidence type="ECO:0000313" key="3">
    <source>
        <dbReference type="Proteomes" id="UP001149090"/>
    </source>
</evidence>
<feature type="domain" description="BTB" evidence="1">
    <location>
        <begin position="143"/>
        <end position="210"/>
    </location>
</feature>